<dbReference type="AlphaFoldDB" id="A0A2C9WM00"/>
<sequence length="468" mass="53543">MEGAVKLDRWGYQVNTTSDACITAINAYYHQVLSYGRERRMILDAPLHDHDCVLANILAAHFLFSADPSRAPFHFQAAKSRLAQATPYERAVFEAINSLVSENRDDDVAIESHAKLLNDYPKDLVSLKRAQVLCFYMGRPDLSLDLVHQVLPKNEQEDYIYGMLAFPLLELGRMADAEKAARKGYEKNKQDCWAQHAVCHVLQYECRFKEAVEFMEGCSSSWNSCSSFMLTHNWWHVALCYLEGHASMEEVLGVYDHQIWKELERDDAASPEVYLNALGLLLRVHVRNTLDIFEDRLKALADRVKDEANWHVEWHLDLLISWALAKTGELSKAEDLLKGLKSRISSMNKKKQQRMRRGMLLAEALYEYGRGNNKQALEVLGPDFDANDCKMIGASDEQLDVFNEVWYDMLLSTGQATKAIEVIEKRIKKREGVPFMWRLLERGYAMTGSQEAEVASEKARALEAAYFV</sequence>
<gene>
    <name evidence="5" type="ORF">MANES_01G192600v8</name>
</gene>
<evidence type="ECO:0000256" key="3">
    <source>
        <dbReference type="ARBA" id="ARBA00022737"/>
    </source>
</evidence>
<keyword evidence="6" id="KW-1185">Reference proteome</keyword>
<protein>
    <recommendedName>
        <fullName evidence="2">Tetratricopeptide repeat protein 38</fullName>
    </recommendedName>
</protein>
<dbReference type="PANTHER" id="PTHR16263:SF4">
    <property type="entry name" value="TETRATRICOPEPTIDE REPEAT PROTEIN 38"/>
    <property type="match status" value="1"/>
</dbReference>
<evidence type="ECO:0000256" key="2">
    <source>
        <dbReference type="ARBA" id="ARBA00019992"/>
    </source>
</evidence>
<dbReference type="CDD" id="cd05804">
    <property type="entry name" value="StaR_like"/>
    <property type="match status" value="1"/>
</dbReference>
<dbReference type="STRING" id="3983.A0A2C9WM00"/>
<evidence type="ECO:0000256" key="1">
    <source>
        <dbReference type="ARBA" id="ARBA00005857"/>
    </source>
</evidence>
<evidence type="ECO:0000256" key="4">
    <source>
        <dbReference type="ARBA" id="ARBA00022803"/>
    </source>
</evidence>
<name>A0A2C9WM00_MANES</name>
<organism evidence="5 6">
    <name type="scientific">Manihot esculenta</name>
    <name type="common">Cassava</name>
    <name type="synonym">Jatropha manihot</name>
    <dbReference type="NCBI Taxonomy" id="3983"/>
    <lineage>
        <taxon>Eukaryota</taxon>
        <taxon>Viridiplantae</taxon>
        <taxon>Streptophyta</taxon>
        <taxon>Embryophyta</taxon>
        <taxon>Tracheophyta</taxon>
        <taxon>Spermatophyta</taxon>
        <taxon>Magnoliopsida</taxon>
        <taxon>eudicotyledons</taxon>
        <taxon>Gunneridae</taxon>
        <taxon>Pentapetalae</taxon>
        <taxon>rosids</taxon>
        <taxon>fabids</taxon>
        <taxon>Malpighiales</taxon>
        <taxon>Euphorbiaceae</taxon>
        <taxon>Crotonoideae</taxon>
        <taxon>Manihoteae</taxon>
        <taxon>Manihot</taxon>
    </lineage>
</organism>
<comment type="similarity">
    <text evidence="1">Belongs to the TTC38 family.</text>
</comment>
<evidence type="ECO:0000313" key="5">
    <source>
        <dbReference type="EMBL" id="OAY61485.1"/>
    </source>
</evidence>
<dbReference type="Gene3D" id="1.25.40.10">
    <property type="entry name" value="Tetratricopeptide repeat domain"/>
    <property type="match status" value="1"/>
</dbReference>
<accession>A0A2C9WM00</accession>
<dbReference type="Gramene" id="Manes.01G192600.3.v8.1">
    <property type="protein sequence ID" value="Manes.01G192600.3.v8.1.CDS"/>
    <property type="gene ID" value="Manes.01G192600.v8.1"/>
</dbReference>
<keyword evidence="4" id="KW-0802">TPR repeat</keyword>
<dbReference type="OrthoDB" id="1427555at2759"/>
<reference evidence="6" key="1">
    <citation type="journal article" date="2016" name="Nat. Biotechnol.">
        <title>Sequencing wild and cultivated cassava and related species reveals extensive interspecific hybridization and genetic diversity.</title>
        <authorList>
            <person name="Bredeson J.V."/>
            <person name="Lyons J.B."/>
            <person name="Prochnik S.E."/>
            <person name="Wu G.A."/>
            <person name="Ha C.M."/>
            <person name="Edsinger-Gonzales E."/>
            <person name="Grimwood J."/>
            <person name="Schmutz J."/>
            <person name="Rabbi I.Y."/>
            <person name="Egesi C."/>
            <person name="Nauluvula P."/>
            <person name="Lebot V."/>
            <person name="Ndunguru J."/>
            <person name="Mkamilo G."/>
            <person name="Bart R.S."/>
            <person name="Setter T.L."/>
            <person name="Gleadow R.M."/>
            <person name="Kulakow P."/>
            <person name="Ferguson M.E."/>
            <person name="Rounsley S."/>
            <person name="Rokhsar D.S."/>
        </authorList>
    </citation>
    <scope>NUCLEOTIDE SEQUENCE [LARGE SCALE GENOMIC DNA]</scope>
    <source>
        <strain evidence="6">cv. AM560-2</strain>
    </source>
</reference>
<dbReference type="SUPFAM" id="SSF48452">
    <property type="entry name" value="TPR-like"/>
    <property type="match status" value="1"/>
</dbReference>
<dbReference type="Gramene" id="Manes.01G192600.4.v8.1">
    <property type="protein sequence ID" value="Manes.01G192600.4.v8.1.CDS"/>
    <property type="gene ID" value="Manes.01G192600.v8.1"/>
</dbReference>
<dbReference type="EMBL" id="CM004387">
    <property type="protein sequence ID" value="OAY61485.1"/>
    <property type="molecule type" value="Genomic_DNA"/>
</dbReference>
<keyword evidence="3" id="KW-0677">Repeat</keyword>
<dbReference type="PANTHER" id="PTHR16263">
    <property type="entry name" value="TETRATRICOPEPTIDE REPEAT PROTEIN 38"/>
    <property type="match status" value="1"/>
</dbReference>
<proteinExistence type="inferred from homology"/>
<comment type="caution">
    <text evidence="5">The sequence shown here is derived from an EMBL/GenBank/DDBJ whole genome shotgun (WGS) entry which is preliminary data.</text>
</comment>
<dbReference type="InterPro" id="IPR011990">
    <property type="entry name" value="TPR-like_helical_dom_sf"/>
</dbReference>
<dbReference type="Proteomes" id="UP000091857">
    <property type="component" value="Chromosome 1"/>
</dbReference>
<dbReference type="InterPro" id="IPR033891">
    <property type="entry name" value="TTC38"/>
</dbReference>
<evidence type="ECO:0000313" key="6">
    <source>
        <dbReference type="Proteomes" id="UP000091857"/>
    </source>
</evidence>